<feature type="domain" description="Mammalian cell entry C-terminal" evidence="2">
    <location>
        <begin position="116"/>
        <end position="300"/>
    </location>
</feature>
<dbReference type="RefSeq" id="WP_185007899.1">
    <property type="nucleotide sequence ID" value="NZ_BAAAUI010000008.1"/>
</dbReference>
<dbReference type="InterPro" id="IPR052336">
    <property type="entry name" value="MlaD_Phospholipid_Transporter"/>
</dbReference>
<dbReference type="InterPro" id="IPR005693">
    <property type="entry name" value="Mce"/>
</dbReference>
<evidence type="ECO:0000313" key="3">
    <source>
        <dbReference type="EMBL" id="MBB4681376.1"/>
    </source>
</evidence>
<gene>
    <name evidence="3" type="ORF">HNR67_007494</name>
</gene>
<sequence length="329" mass="35600">MKPFRERNPLLVGLTGLTTIGALVLATFFVEDIPLIGGATYQAEFTEAAGLKPDDEVRVNGLKVGNVSTVELAGDRVSVHFKVSGVDLGDKTGASIRIKTLLGQKYLALDPQGSGRLDTDTPIPRERTATPFDISDAFQGLTDSIGKIDTKQLAESFTVLSETFRDSPEHVRKALDGMSALSTTIASRDQELARVLENSRKITQTLSDRNEQIATLLADGNKLLEEVRRRREAISKLLTGVRDLARQLTGLVQDNKAQLGPALDRLDKVAEVLQRNQDNLTKALSLAGPYYRLLTNATGNGRWVDSYMCGLLPPSTGEEGCVPPKGGGK</sequence>
<evidence type="ECO:0000259" key="1">
    <source>
        <dbReference type="Pfam" id="PF02470"/>
    </source>
</evidence>
<evidence type="ECO:0000313" key="4">
    <source>
        <dbReference type="Proteomes" id="UP000533598"/>
    </source>
</evidence>
<comment type="caution">
    <text evidence="3">The sequence shown here is derived from an EMBL/GenBank/DDBJ whole genome shotgun (WGS) entry which is preliminary data.</text>
</comment>
<dbReference type="Proteomes" id="UP000533598">
    <property type="component" value="Unassembled WGS sequence"/>
</dbReference>
<dbReference type="PRINTS" id="PR01782">
    <property type="entry name" value="MCEVIRFACTOR"/>
</dbReference>
<organism evidence="3 4">
    <name type="scientific">Crossiella cryophila</name>
    <dbReference type="NCBI Taxonomy" id="43355"/>
    <lineage>
        <taxon>Bacteria</taxon>
        <taxon>Bacillati</taxon>
        <taxon>Actinomycetota</taxon>
        <taxon>Actinomycetes</taxon>
        <taxon>Pseudonocardiales</taxon>
        <taxon>Pseudonocardiaceae</taxon>
        <taxon>Crossiella</taxon>
    </lineage>
</organism>
<dbReference type="GO" id="GO:0005576">
    <property type="term" value="C:extracellular region"/>
    <property type="evidence" value="ECO:0007669"/>
    <property type="project" value="TreeGrafter"/>
</dbReference>
<name>A0A7W7CKB3_9PSEU</name>
<accession>A0A7W7CKB3</accession>
<reference evidence="3 4" key="1">
    <citation type="submission" date="2020-08" db="EMBL/GenBank/DDBJ databases">
        <title>Sequencing the genomes of 1000 actinobacteria strains.</title>
        <authorList>
            <person name="Klenk H.-P."/>
        </authorList>
    </citation>
    <scope>NUCLEOTIDE SEQUENCE [LARGE SCALE GENOMIC DNA]</scope>
    <source>
        <strain evidence="3 4">DSM 44230</strain>
    </source>
</reference>
<protein>
    <submittedName>
        <fullName evidence="3">Phospholipid/cholesterol/gamma-HCH transport system substrate-binding protein</fullName>
    </submittedName>
</protein>
<dbReference type="Pfam" id="PF11887">
    <property type="entry name" value="Mce4_CUP1"/>
    <property type="match status" value="1"/>
</dbReference>
<evidence type="ECO:0000259" key="2">
    <source>
        <dbReference type="Pfam" id="PF11887"/>
    </source>
</evidence>
<feature type="domain" description="Mce/MlaD" evidence="1">
    <location>
        <begin position="38"/>
        <end position="111"/>
    </location>
</feature>
<dbReference type="AlphaFoldDB" id="A0A7W7CKB3"/>
<dbReference type="InterPro" id="IPR003399">
    <property type="entry name" value="Mce/MlaD"/>
</dbReference>
<dbReference type="Pfam" id="PF02470">
    <property type="entry name" value="MlaD"/>
    <property type="match status" value="1"/>
</dbReference>
<dbReference type="EMBL" id="JACHMH010000001">
    <property type="protein sequence ID" value="MBB4681376.1"/>
    <property type="molecule type" value="Genomic_DNA"/>
</dbReference>
<keyword evidence="4" id="KW-1185">Reference proteome</keyword>
<dbReference type="InterPro" id="IPR024516">
    <property type="entry name" value="Mce_C"/>
</dbReference>
<dbReference type="NCBIfam" id="TIGR00996">
    <property type="entry name" value="Mtu_fam_mce"/>
    <property type="match status" value="1"/>
</dbReference>
<dbReference type="PANTHER" id="PTHR33371">
    <property type="entry name" value="INTERMEMBRANE PHOSPHOLIPID TRANSPORT SYSTEM BINDING PROTEIN MLAD-RELATED"/>
    <property type="match status" value="1"/>
</dbReference>
<dbReference type="PANTHER" id="PTHR33371:SF18">
    <property type="entry name" value="MCE-FAMILY PROTEIN MCE3C"/>
    <property type="match status" value="1"/>
</dbReference>
<proteinExistence type="predicted"/>